<accession>A0A9P1C5Y9</accession>
<feature type="non-terminal residue" evidence="1">
    <location>
        <position position="1"/>
    </location>
</feature>
<dbReference type="EMBL" id="CAMXCT020001012">
    <property type="protein sequence ID" value="CAL1139085.1"/>
    <property type="molecule type" value="Genomic_DNA"/>
</dbReference>
<protein>
    <submittedName>
        <fullName evidence="1">Uncharacterized protein</fullName>
    </submittedName>
</protein>
<dbReference type="Proteomes" id="UP001152797">
    <property type="component" value="Unassembled WGS sequence"/>
</dbReference>
<evidence type="ECO:0000313" key="2">
    <source>
        <dbReference type="EMBL" id="CAL4773022.1"/>
    </source>
</evidence>
<dbReference type="AlphaFoldDB" id="A0A9P1C5Y9"/>
<dbReference type="EMBL" id="CAMXCT030001012">
    <property type="protein sequence ID" value="CAL4773022.1"/>
    <property type="molecule type" value="Genomic_DNA"/>
</dbReference>
<dbReference type="EMBL" id="CAMXCT010001012">
    <property type="protein sequence ID" value="CAI3985710.1"/>
    <property type="molecule type" value="Genomic_DNA"/>
</dbReference>
<sequence length="180" mass="19920">DSKFEGVNSHRRLLLMVHLLDASSPSLQALGSRTIFDCSTSYIAAHQDFQDFRCRFGAGTAPSGAELAVPENLVKDVMQKASHLQLAEVGKTVFIKATMGGGLRRAKDAALPLEALKPMEDQKRLVLNHQLLLVAMACCWLHLHPRNHPYDSQARCFSWRKARNGESEMKFSGQCQATGL</sequence>
<keyword evidence="3" id="KW-1185">Reference proteome</keyword>
<evidence type="ECO:0000313" key="3">
    <source>
        <dbReference type="Proteomes" id="UP001152797"/>
    </source>
</evidence>
<reference evidence="2 3" key="2">
    <citation type="submission" date="2024-05" db="EMBL/GenBank/DDBJ databases">
        <authorList>
            <person name="Chen Y."/>
            <person name="Shah S."/>
            <person name="Dougan E. K."/>
            <person name="Thang M."/>
            <person name="Chan C."/>
        </authorList>
    </citation>
    <scope>NUCLEOTIDE SEQUENCE [LARGE SCALE GENOMIC DNA]</scope>
</reference>
<name>A0A9P1C5Y9_9DINO</name>
<proteinExistence type="predicted"/>
<feature type="non-terminal residue" evidence="1">
    <location>
        <position position="180"/>
    </location>
</feature>
<comment type="caution">
    <text evidence="1">The sequence shown here is derived from an EMBL/GenBank/DDBJ whole genome shotgun (WGS) entry which is preliminary data.</text>
</comment>
<reference evidence="1" key="1">
    <citation type="submission" date="2022-10" db="EMBL/GenBank/DDBJ databases">
        <authorList>
            <person name="Chen Y."/>
            <person name="Dougan E. K."/>
            <person name="Chan C."/>
            <person name="Rhodes N."/>
            <person name="Thang M."/>
        </authorList>
    </citation>
    <scope>NUCLEOTIDE SEQUENCE</scope>
</reference>
<organism evidence="1">
    <name type="scientific">Cladocopium goreaui</name>
    <dbReference type="NCBI Taxonomy" id="2562237"/>
    <lineage>
        <taxon>Eukaryota</taxon>
        <taxon>Sar</taxon>
        <taxon>Alveolata</taxon>
        <taxon>Dinophyceae</taxon>
        <taxon>Suessiales</taxon>
        <taxon>Symbiodiniaceae</taxon>
        <taxon>Cladocopium</taxon>
    </lineage>
</organism>
<gene>
    <name evidence="1" type="ORF">C1SCF055_LOCUS13131</name>
</gene>
<evidence type="ECO:0000313" key="1">
    <source>
        <dbReference type="EMBL" id="CAI3985710.1"/>
    </source>
</evidence>